<evidence type="ECO:0000313" key="1">
    <source>
        <dbReference type="EMBL" id="RXW14208.1"/>
    </source>
</evidence>
<reference evidence="1 2" key="1">
    <citation type="submission" date="2019-01" db="EMBL/GenBank/DDBJ databases">
        <title>Draft genome sequence of Psathyrella aberdarensis IHI B618.</title>
        <authorList>
            <person name="Buettner E."/>
            <person name="Kellner H."/>
        </authorList>
    </citation>
    <scope>NUCLEOTIDE SEQUENCE [LARGE SCALE GENOMIC DNA]</scope>
    <source>
        <strain evidence="1 2">IHI B618</strain>
    </source>
</reference>
<accession>A0A4V1Q285</accession>
<dbReference type="Proteomes" id="UP000290288">
    <property type="component" value="Unassembled WGS sequence"/>
</dbReference>
<dbReference type="AlphaFoldDB" id="A0A4V1Q285"/>
<sequence>MLRPQFFPVVDMARGLAAGSASFDVAEVIVVEDEVVPYVDELELDDEDDFPTPCELAAINDGLKNDEEGYIDADPIPIAAPLPYGVAASLQLLLPAPAAQ</sequence>
<protein>
    <submittedName>
        <fullName evidence="1">Uncharacterized protein</fullName>
    </submittedName>
</protein>
<name>A0A4V1Q285_9AGAR</name>
<dbReference type="EMBL" id="SDEE01000744">
    <property type="protein sequence ID" value="RXW14208.1"/>
    <property type="molecule type" value="Genomic_DNA"/>
</dbReference>
<organism evidence="1 2">
    <name type="scientific">Candolleomyces aberdarensis</name>
    <dbReference type="NCBI Taxonomy" id="2316362"/>
    <lineage>
        <taxon>Eukaryota</taxon>
        <taxon>Fungi</taxon>
        <taxon>Dikarya</taxon>
        <taxon>Basidiomycota</taxon>
        <taxon>Agaricomycotina</taxon>
        <taxon>Agaricomycetes</taxon>
        <taxon>Agaricomycetidae</taxon>
        <taxon>Agaricales</taxon>
        <taxon>Agaricineae</taxon>
        <taxon>Psathyrellaceae</taxon>
        <taxon>Candolleomyces</taxon>
    </lineage>
</organism>
<comment type="caution">
    <text evidence="1">The sequence shown here is derived from an EMBL/GenBank/DDBJ whole genome shotgun (WGS) entry which is preliminary data.</text>
</comment>
<evidence type="ECO:0000313" key="2">
    <source>
        <dbReference type="Proteomes" id="UP000290288"/>
    </source>
</evidence>
<keyword evidence="2" id="KW-1185">Reference proteome</keyword>
<proteinExistence type="predicted"/>
<gene>
    <name evidence="1" type="ORF">EST38_g11646</name>
</gene>